<comment type="caution">
    <text evidence="3">The sequence shown here is derived from an EMBL/GenBank/DDBJ whole genome shotgun (WGS) entry which is preliminary data.</text>
</comment>
<proteinExistence type="predicted"/>
<dbReference type="Proteomes" id="UP001153069">
    <property type="component" value="Unassembled WGS sequence"/>
</dbReference>
<name>A0A9N8EFS1_9STRA</name>
<evidence type="ECO:0000256" key="1">
    <source>
        <dbReference type="SAM" id="MobiDB-lite"/>
    </source>
</evidence>
<keyword evidence="4" id="KW-1185">Reference proteome</keyword>
<dbReference type="InterPro" id="IPR018849">
    <property type="entry name" value="Urb2/Npa2_C"/>
</dbReference>
<sequence>MFGGRFHYERRLRLMEHNNNNVMSATSTTSTRRKRELDSSVPAIAADKKDSSKKTRRNPFLDSVSESRGQDDDEDNRLEHTVTFLHFVESQQHLEKVPRRALQYLTEFLEAQQYQSPDECYHQSARTAASILSWAVKALLATAEKENTPQVLDVLLWRSLAASLRIMASLSSRNNQKTGNETMLFVVENQILSGNVLLNLIPQASAVGNSANTKASAYAATCHGLLIRLDFVPSFEMVCNSYLSGIVIDDAENGAAGKLCQPSSEILEILHIAAKAIQKLNPKKAFQVLAKQETLLQFTRLYLCLEGKPGRGELEDKCQDMILNTILSSFFDSDHWNGFHGLVVKLGCKIVDLETTTADKEPITPSTTRQCYQESLLQSLENMLLAPSTEQNSELATRLFPLILQILFEKLSEVERKNKRQYTSSRKNDESTSLQLFFFVNMTSICLRAMSKTTATGTIRSHCMESLDQCLKLWSQKDPFVLPDGQRGRERYLCLESIASVVLKNTSYEPKWAAIILKSLVRLEHTLVQESDKLEAIVHFVVGSSGAAALKLFATILETFGRLRQFHRIVVTLLRVATAIATQSDASMQLKTFTEILSHSDSKDVFARSVRGSPIVEARKMLESLNSWIGLTAAWNNNTSDARRMLLEFGVRQIGVGLLCNVKVDESTAPIIAHCCEKLTAISVKKLCSRNHQELGVSLCRWATNSQMRCAFWLGHKYSEGSELESSATSCIRDLVLTAAIADSDPEAIDDMLYLASFRLRRLDFLIRNRHPQEVETLTLHWQYDQEARRIAMLMAQWAERPALQGSGWQVVARVLTSWVPYATENQIQRFLVWIFSAIAEAPSARSATALSLVNDPSFLELPELSLLLKPCAIATVAQMLEDVPIMRTASNAKGRRKQPDDADNRFDWQVSCSKELEKLLAKINLSADGLGTETRQARTTVLGALRVVNVVNAKLQNLPHASIRYALAALHLEAACRGRLGDEGAKAVDLISSLRLMSAREFASAGPEGLKLFPATSEGIQSLLGDISESSIRALGVMDDGTCRSRLVSATAELATSLTRWGLKHTSNKIAWKGLYGFVRERFAPLKPASDADSILVLCALARSVLSAFSSVDGHDAWPDHEALESLLLHLFDWATLLSSYPHLNSTNLLRDQVCLLMSTLFQFASNTSQSTASLTNAAGSLSARLFPLVLPTDETVPTGMSESAMITVGCFSNTKPPLRQRHYLIDQLLRGDLISNDKLKVAISSLVHDMEGDSLHYAISNILRSERNGLFHGVLLFPLLVQSLQQSEQVEIAHSFSDTVKHHCLAAFSLLDNWGRPDESIAVVCRTMVDLLQEKRFQAGMSERDISEIMASISKVVGSEQLPNTIFVSCFHLMAALIQLLPQRVLSCVTLLATVLQCLLLPLLSGKLDESMMKRGCQDFSRLCELLSPNKDVLKKHALSLLLELLHYLELESIVWRKECVTSCLLHIVGLLSQFEIEQLTTQTTPAEKIIFRPLHESYQKKHAHHAS</sequence>
<evidence type="ECO:0000259" key="2">
    <source>
        <dbReference type="Pfam" id="PF10441"/>
    </source>
</evidence>
<accession>A0A9N8EFS1</accession>
<protein>
    <recommendedName>
        <fullName evidence="2">Nucleolar 27S pre-rRNA processing Urb2/Npa2 C-terminal domain-containing protein</fullName>
    </recommendedName>
</protein>
<feature type="region of interest" description="Disordered" evidence="1">
    <location>
        <begin position="19"/>
        <end position="75"/>
    </location>
</feature>
<dbReference type="Pfam" id="PF10441">
    <property type="entry name" value="Urb2"/>
    <property type="match status" value="1"/>
</dbReference>
<gene>
    <name evidence="3" type="ORF">SEMRO_925_G220920.1</name>
</gene>
<feature type="domain" description="Nucleolar 27S pre-rRNA processing Urb2/Npa2 C-terminal" evidence="2">
    <location>
        <begin position="1328"/>
        <end position="1504"/>
    </location>
</feature>
<dbReference type="EMBL" id="CAICTM010000923">
    <property type="protein sequence ID" value="CAB9518339.1"/>
    <property type="molecule type" value="Genomic_DNA"/>
</dbReference>
<evidence type="ECO:0000313" key="4">
    <source>
        <dbReference type="Proteomes" id="UP001153069"/>
    </source>
</evidence>
<evidence type="ECO:0000313" key="3">
    <source>
        <dbReference type="EMBL" id="CAB9518339.1"/>
    </source>
</evidence>
<reference evidence="3" key="1">
    <citation type="submission" date="2020-06" db="EMBL/GenBank/DDBJ databases">
        <authorList>
            <consortium name="Plant Systems Biology data submission"/>
        </authorList>
    </citation>
    <scope>NUCLEOTIDE SEQUENCE</scope>
    <source>
        <strain evidence="3">D6</strain>
    </source>
</reference>
<organism evidence="3 4">
    <name type="scientific">Seminavis robusta</name>
    <dbReference type="NCBI Taxonomy" id="568900"/>
    <lineage>
        <taxon>Eukaryota</taxon>
        <taxon>Sar</taxon>
        <taxon>Stramenopiles</taxon>
        <taxon>Ochrophyta</taxon>
        <taxon>Bacillariophyta</taxon>
        <taxon>Bacillariophyceae</taxon>
        <taxon>Bacillariophycidae</taxon>
        <taxon>Naviculales</taxon>
        <taxon>Naviculaceae</taxon>
        <taxon>Seminavis</taxon>
    </lineage>
</organism>